<dbReference type="RefSeq" id="WP_060381995.1">
    <property type="nucleotide sequence ID" value="NZ_MTDB01000012.1"/>
</dbReference>
<dbReference type="KEGG" id="fcv:AWN65_04085"/>
<dbReference type="EMBL" id="RWGX01000004">
    <property type="protein sequence ID" value="RVU87912.1"/>
    <property type="molecule type" value="Genomic_DNA"/>
</dbReference>
<dbReference type="PANTHER" id="PTHR39473:SF1">
    <property type="entry name" value="DINB-LIKE DOMAIN-CONTAINING PROTEIN"/>
    <property type="match status" value="1"/>
</dbReference>
<reference evidence="1" key="1">
    <citation type="submission" date="2018-12" db="EMBL/GenBank/DDBJ databases">
        <title>Draft genome sequence of Flaovobacterium columnare BGFS27 isolated from channel catfish in Alabama.</title>
        <authorList>
            <person name="Cai W."/>
            <person name="Arias C."/>
        </authorList>
    </citation>
    <scope>NUCLEOTIDE SEQUENCE [LARGE SCALE GENOMIC DNA]</scope>
    <source>
        <strain evidence="1">BGFS27</strain>
    </source>
</reference>
<dbReference type="GeneID" id="56894950"/>
<proteinExistence type="predicted"/>
<gene>
    <name evidence="1" type="ORF">EJB19_06735</name>
</gene>
<dbReference type="PANTHER" id="PTHR39473">
    <property type="match status" value="1"/>
</dbReference>
<accession>A0AA94JN30</accession>
<comment type="caution">
    <text evidence="1">The sequence shown here is derived from an EMBL/GenBank/DDBJ whole genome shotgun (WGS) entry which is preliminary data.</text>
</comment>
<name>A0AA94JN30_9FLAO</name>
<evidence type="ECO:0000313" key="1">
    <source>
        <dbReference type="EMBL" id="RVU87912.1"/>
    </source>
</evidence>
<organism evidence="1">
    <name type="scientific">Flavobacterium columnare</name>
    <dbReference type="NCBI Taxonomy" id="996"/>
    <lineage>
        <taxon>Bacteria</taxon>
        <taxon>Pseudomonadati</taxon>
        <taxon>Bacteroidota</taxon>
        <taxon>Flavobacteriia</taxon>
        <taxon>Flavobacteriales</taxon>
        <taxon>Flavobacteriaceae</taxon>
        <taxon>Flavobacterium</taxon>
    </lineage>
</organism>
<sequence>MNFTSVKNRLIELKEIMIQLNDCDFIIPISSLSNATIGEHIRHIIELYQALLKGYDNNIINYDTRERDVSIQTVKKCAISAIDLIINEIEKENKKLIIEHFISGIPTFIETNYFREVLYNLEHCIHHQALIKVALLNFNYIQISETFGIAPSTIEFRKICAQ</sequence>
<protein>
    <submittedName>
        <fullName evidence="1">DinB family protein</fullName>
    </submittedName>
</protein>
<dbReference type="AlphaFoldDB" id="A0AA94JN30"/>